<dbReference type="Gene3D" id="3.60.21.10">
    <property type="match status" value="1"/>
</dbReference>
<sequence>MGFRAILRSFPNLWTEPHTAIDIVKELKPDVVVADNYDYVVAYDTDCKCARKLHELSEYTRKSYLYEIVIKGQIEWLKAFPKTIEVAIESRKFYVVHGNPRNCLHGYMKLSPSLDELKPSLTLSMIVLKPKLLQVDTVVADQTHVPMDINIDCVRAVNSRSCRKPSYDDYRASYAVYGTKTNVLEIRRVEYDIDKVVSNLKDLRAEG</sequence>
<name>A0A7C4NM09_9CREN</name>
<protein>
    <submittedName>
        <fullName evidence="2">Metallophosphoesterase</fullName>
    </submittedName>
</protein>
<dbReference type="EMBL" id="DTBD01000070">
    <property type="protein sequence ID" value="HGQ65089.1"/>
    <property type="molecule type" value="Genomic_DNA"/>
</dbReference>
<dbReference type="AlphaFoldDB" id="A0A7C4NM09"/>
<proteinExistence type="predicted"/>
<accession>A0A7C4NM09</accession>
<dbReference type="InterPro" id="IPR029052">
    <property type="entry name" value="Metallo-depent_PP-like"/>
</dbReference>
<evidence type="ECO:0000313" key="2">
    <source>
        <dbReference type="EMBL" id="HGQ65089.1"/>
    </source>
</evidence>
<evidence type="ECO:0000313" key="1">
    <source>
        <dbReference type="EMBL" id="HGQ36570.1"/>
    </source>
</evidence>
<dbReference type="EMBL" id="DTCK01000042">
    <property type="protein sequence ID" value="HGQ36570.1"/>
    <property type="molecule type" value="Genomic_DNA"/>
</dbReference>
<dbReference type="SUPFAM" id="SSF56300">
    <property type="entry name" value="Metallo-dependent phosphatases"/>
    <property type="match status" value="1"/>
</dbReference>
<organism evidence="2">
    <name type="scientific">Ignisphaera aggregans</name>
    <dbReference type="NCBI Taxonomy" id="334771"/>
    <lineage>
        <taxon>Archaea</taxon>
        <taxon>Thermoproteota</taxon>
        <taxon>Thermoprotei</taxon>
        <taxon>Desulfurococcales</taxon>
        <taxon>Desulfurococcaceae</taxon>
        <taxon>Ignisphaera</taxon>
    </lineage>
</organism>
<gene>
    <name evidence="2" type="ORF">ENU08_07590</name>
    <name evidence="1" type="ORF">ENU41_07875</name>
</gene>
<comment type="caution">
    <text evidence="2">The sequence shown here is derived from an EMBL/GenBank/DDBJ whole genome shotgun (WGS) entry which is preliminary data.</text>
</comment>
<reference evidence="2" key="1">
    <citation type="journal article" date="2020" name="mSystems">
        <title>Genome- and Community-Level Interaction Insights into Carbon Utilization and Element Cycling Functions of Hydrothermarchaeota in Hydrothermal Sediment.</title>
        <authorList>
            <person name="Zhou Z."/>
            <person name="Liu Y."/>
            <person name="Xu W."/>
            <person name="Pan J."/>
            <person name="Luo Z.H."/>
            <person name="Li M."/>
        </authorList>
    </citation>
    <scope>NUCLEOTIDE SEQUENCE [LARGE SCALE GENOMIC DNA]</scope>
    <source>
        <strain evidence="2">SpSt-637</strain>
        <strain evidence="1">SpSt-667</strain>
    </source>
</reference>